<evidence type="ECO:0000256" key="2">
    <source>
        <dbReference type="SAM" id="SignalP"/>
    </source>
</evidence>
<protein>
    <submittedName>
        <fullName evidence="3">Uncharacterized protein</fullName>
    </submittedName>
</protein>
<accession>A0A5E4MIF2</accession>
<keyword evidence="2" id="KW-0732">Signal</keyword>
<dbReference type="Proteomes" id="UP000325440">
    <property type="component" value="Unassembled WGS sequence"/>
</dbReference>
<keyword evidence="4" id="KW-1185">Reference proteome</keyword>
<dbReference type="AlphaFoldDB" id="A0A5E4MIF2"/>
<evidence type="ECO:0000313" key="4">
    <source>
        <dbReference type="Proteomes" id="UP000325440"/>
    </source>
</evidence>
<feature type="signal peptide" evidence="2">
    <location>
        <begin position="1"/>
        <end position="23"/>
    </location>
</feature>
<evidence type="ECO:0000313" key="3">
    <source>
        <dbReference type="EMBL" id="VVC30209.1"/>
    </source>
</evidence>
<sequence>MDDLNKIAVILLCINALFGFCAEHNTIQHYCTAKRWSDCDYFKELDGRIWRIIRVKRIINETDTELNTAKRSTDTSKARAAEHDPKRLSSKEWFTTSRADRKNLTGNTKKSRNKTEKLTFSVKYRRRRCLSCVIVK</sequence>
<feature type="chain" id="PRO_5022843900" evidence="2">
    <location>
        <begin position="24"/>
        <end position="136"/>
    </location>
</feature>
<dbReference type="EMBL" id="CABPRJ010000509">
    <property type="protein sequence ID" value="VVC30209.1"/>
    <property type="molecule type" value="Genomic_DNA"/>
</dbReference>
<reference evidence="3 4" key="1">
    <citation type="submission" date="2019-08" db="EMBL/GenBank/DDBJ databases">
        <authorList>
            <person name="Alioto T."/>
            <person name="Alioto T."/>
            <person name="Gomez Garrido J."/>
        </authorList>
    </citation>
    <scope>NUCLEOTIDE SEQUENCE [LARGE SCALE GENOMIC DNA]</scope>
</reference>
<proteinExistence type="predicted"/>
<feature type="region of interest" description="Disordered" evidence="1">
    <location>
        <begin position="69"/>
        <end position="88"/>
    </location>
</feature>
<feature type="compositionally biased region" description="Basic and acidic residues" evidence="1">
    <location>
        <begin position="71"/>
        <end position="88"/>
    </location>
</feature>
<gene>
    <name evidence="3" type="ORF">CINCED_3A006317</name>
</gene>
<name>A0A5E4MIF2_9HEMI</name>
<evidence type="ECO:0000256" key="1">
    <source>
        <dbReference type="SAM" id="MobiDB-lite"/>
    </source>
</evidence>
<organism evidence="3 4">
    <name type="scientific">Cinara cedri</name>
    <dbReference type="NCBI Taxonomy" id="506608"/>
    <lineage>
        <taxon>Eukaryota</taxon>
        <taxon>Metazoa</taxon>
        <taxon>Ecdysozoa</taxon>
        <taxon>Arthropoda</taxon>
        <taxon>Hexapoda</taxon>
        <taxon>Insecta</taxon>
        <taxon>Pterygota</taxon>
        <taxon>Neoptera</taxon>
        <taxon>Paraneoptera</taxon>
        <taxon>Hemiptera</taxon>
        <taxon>Sternorrhyncha</taxon>
        <taxon>Aphidomorpha</taxon>
        <taxon>Aphidoidea</taxon>
        <taxon>Aphididae</taxon>
        <taxon>Lachninae</taxon>
        <taxon>Cinara</taxon>
    </lineage>
</organism>